<comment type="caution">
    <text evidence="3">The sequence shown here is derived from an EMBL/GenBank/DDBJ whole genome shotgun (WGS) entry which is preliminary data.</text>
</comment>
<keyword evidence="2" id="KW-1133">Transmembrane helix</keyword>
<reference evidence="3" key="1">
    <citation type="submission" date="2023-08" db="EMBL/GenBank/DDBJ databases">
        <authorList>
            <person name="Audoor S."/>
            <person name="Bilcke G."/>
        </authorList>
    </citation>
    <scope>NUCLEOTIDE SEQUENCE</scope>
</reference>
<organism evidence="3 4">
    <name type="scientific">Cylindrotheca closterium</name>
    <dbReference type="NCBI Taxonomy" id="2856"/>
    <lineage>
        <taxon>Eukaryota</taxon>
        <taxon>Sar</taxon>
        <taxon>Stramenopiles</taxon>
        <taxon>Ochrophyta</taxon>
        <taxon>Bacillariophyta</taxon>
        <taxon>Bacillariophyceae</taxon>
        <taxon>Bacillariophycidae</taxon>
        <taxon>Bacillariales</taxon>
        <taxon>Bacillariaceae</taxon>
        <taxon>Cylindrotheca</taxon>
    </lineage>
</organism>
<dbReference type="Proteomes" id="UP001295423">
    <property type="component" value="Unassembled WGS sequence"/>
</dbReference>
<evidence type="ECO:0000256" key="2">
    <source>
        <dbReference type="SAM" id="Phobius"/>
    </source>
</evidence>
<feature type="transmembrane region" description="Helical" evidence="2">
    <location>
        <begin position="76"/>
        <end position="97"/>
    </location>
</feature>
<evidence type="ECO:0000313" key="4">
    <source>
        <dbReference type="Proteomes" id="UP001295423"/>
    </source>
</evidence>
<proteinExistence type="predicted"/>
<gene>
    <name evidence="3" type="ORF">CYCCA115_LOCUS4872</name>
</gene>
<feature type="compositionally biased region" description="Basic residues" evidence="1">
    <location>
        <begin position="129"/>
        <end position="145"/>
    </location>
</feature>
<sequence length="145" mass="16674">MVDPGEDFEGYMEGMARVESERESTRDLLERHEEWRQTTWAGWTVRQMQSFVRNIEPTVSKIASTFGDSDSASSAVMVNMIRFVALLVVLVTIYVVAQVVQKFVGNELVIEEEIVIVHEYETEEEAAKARKKEFRGKKDKGNKRL</sequence>
<keyword evidence="2" id="KW-0812">Transmembrane</keyword>
<keyword evidence="4" id="KW-1185">Reference proteome</keyword>
<evidence type="ECO:0000313" key="3">
    <source>
        <dbReference type="EMBL" id="CAJ1935711.1"/>
    </source>
</evidence>
<dbReference type="EMBL" id="CAKOGP040000502">
    <property type="protein sequence ID" value="CAJ1935711.1"/>
    <property type="molecule type" value="Genomic_DNA"/>
</dbReference>
<keyword evidence="2" id="KW-0472">Membrane</keyword>
<dbReference type="AlphaFoldDB" id="A0AAD2FG29"/>
<accession>A0AAD2FG29</accession>
<evidence type="ECO:0008006" key="5">
    <source>
        <dbReference type="Google" id="ProtNLM"/>
    </source>
</evidence>
<evidence type="ECO:0000256" key="1">
    <source>
        <dbReference type="SAM" id="MobiDB-lite"/>
    </source>
</evidence>
<name>A0AAD2FG29_9STRA</name>
<protein>
    <recommendedName>
        <fullName evidence="5">Transmembrane protein</fullName>
    </recommendedName>
</protein>
<feature type="region of interest" description="Disordered" evidence="1">
    <location>
        <begin position="123"/>
        <end position="145"/>
    </location>
</feature>